<keyword evidence="3" id="KW-1185">Reference proteome</keyword>
<feature type="signal peptide" evidence="1">
    <location>
        <begin position="1"/>
        <end position="18"/>
    </location>
</feature>
<proteinExistence type="predicted"/>
<gene>
    <name evidence="2" type="ORF">H0921_06235</name>
</gene>
<evidence type="ECO:0008006" key="4">
    <source>
        <dbReference type="Google" id="ProtNLM"/>
    </source>
</evidence>
<evidence type="ECO:0000313" key="2">
    <source>
        <dbReference type="EMBL" id="MBA2225761.1"/>
    </source>
</evidence>
<feature type="chain" id="PRO_5031204660" description="DUF4174 domain-containing protein" evidence="1">
    <location>
        <begin position="19"/>
        <end position="253"/>
    </location>
</feature>
<dbReference type="EMBL" id="JACEFB010000003">
    <property type="protein sequence ID" value="MBA2225761.1"/>
    <property type="molecule type" value="Genomic_DNA"/>
</dbReference>
<keyword evidence="1" id="KW-0732">Signal</keyword>
<protein>
    <recommendedName>
        <fullName evidence="4">DUF4174 domain-containing protein</fullName>
    </recommendedName>
</protein>
<comment type="caution">
    <text evidence="2">The sequence shown here is derived from an EMBL/GenBank/DDBJ whole genome shotgun (WGS) entry which is preliminary data.</text>
</comment>
<accession>A0A7V8VD51</accession>
<evidence type="ECO:0000256" key="1">
    <source>
        <dbReference type="SAM" id="SignalP"/>
    </source>
</evidence>
<evidence type="ECO:0000313" key="3">
    <source>
        <dbReference type="Proteomes" id="UP000542342"/>
    </source>
</evidence>
<reference evidence="2 3" key="1">
    <citation type="submission" date="2020-07" db="EMBL/GenBank/DDBJ databases">
        <title>Thermogemmata thermophila gen. nov., sp. nov., a novel moderate thermophilic planctomycete from a Kamchatka hot spring.</title>
        <authorList>
            <person name="Elcheninov A.G."/>
            <person name="Podosokorskaya O.A."/>
            <person name="Kovaleva O.L."/>
            <person name="Novikov A."/>
            <person name="Bonch-Osmolovskaya E.A."/>
            <person name="Toshchakov S.V."/>
            <person name="Kublanov I.V."/>
        </authorList>
    </citation>
    <scope>NUCLEOTIDE SEQUENCE [LARGE SCALE GENOMIC DNA]</scope>
    <source>
        <strain evidence="2 3">2918</strain>
    </source>
</reference>
<dbReference type="AlphaFoldDB" id="A0A7V8VD51"/>
<name>A0A7V8VD51_9BACT</name>
<sequence length="253" mass="25238">MTATSLALAALLGGCITAGNEAVPAAPAVWTDYARALAEAARTHKPVVVFISEAPAPLRQQLQAGTVPAEAIHLLQERYVVVEVSRQQAEGRILASQFDLQEGVVISGPGGQFQAYRHGGPWQVTQLLPQLRQYATAAAPTTTVCSGTATASSGSSTTCAQGTCGTSTLAGASTSCAGGTCASSGGTCSSGGATCSSSSGTCTTCSGTSVSTGVTCTTGTCPTTPARRGILRSVRRAYAVPVSSCPSGTCPGR</sequence>
<dbReference type="RefSeq" id="WP_194537200.1">
    <property type="nucleotide sequence ID" value="NZ_JACEFB010000003.1"/>
</dbReference>
<organism evidence="2 3">
    <name type="scientific">Thermogemmata fonticola</name>
    <dbReference type="NCBI Taxonomy" id="2755323"/>
    <lineage>
        <taxon>Bacteria</taxon>
        <taxon>Pseudomonadati</taxon>
        <taxon>Planctomycetota</taxon>
        <taxon>Planctomycetia</taxon>
        <taxon>Gemmatales</taxon>
        <taxon>Gemmataceae</taxon>
        <taxon>Thermogemmata</taxon>
    </lineage>
</organism>
<dbReference type="Proteomes" id="UP000542342">
    <property type="component" value="Unassembled WGS sequence"/>
</dbReference>